<dbReference type="GO" id="GO:0005737">
    <property type="term" value="C:cytoplasm"/>
    <property type="evidence" value="ECO:0007669"/>
    <property type="project" value="UniProtKB-SubCell"/>
</dbReference>
<dbReference type="SUPFAM" id="SSF55594">
    <property type="entry name" value="HPr-like"/>
    <property type="match status" value="1"/>
</dbReference>
<dbReference type="InterPro" id="IPR050499">
    <property type="entry name" value="PEP-utilizing_PTS_enzyme"/>
</dbReference>
<comment type="cofactor">
    <cofactor evidence="2">
        <name>Mg(2+)</name>
        <dbReference type="ChEBI" id="CHEBI:18420"/>
    </cofactor>
</comment>
<evidence type="ECO:0000256" key="3">
    <source>
        <dbReference type="ARBA" id="ARBA00004496"/>
    </source>
</evidence>
<evidence type="ECO:0000256" key="11">
    <source>
        <dbReference type="ARBA" id="ARBA00022683"/>
    </source>
</evidence>
<dbReference type="GO" id="GO:0046872">
    <property type="term" value="F:metal ion binding"/>
    <property type="evidence" value="ECO:0007669"/>
    <property type="project" value="UniProtKB-KW"/>
</dbReference>
<comment type="catalytic activity">
    <reaction evidence="1">
        <text>L-histidyl-[protein] + phosphoenolpyruvate = N(pros)-phospho-L-histidyl-[protein] + pyruvate</text>
        <dbReference type="Rhea" id="RHEA:23880"/>
        <dbReference type="Rhea" id="RHEA-COMP:9745"/>
        <dbReference type="Rhea" id="RHEA-COMP:9746"/>
        <dbReference type="ChEBI" id="CHEBI:15361"/>
        <dbReference type="ChEBI" id="CHEBI:29979"/>
        <dbReference type="ChEBI" id="CHEBI:58702"/>
        <dbReference type="ChEBI" id="CHEBI:64837"/>
        <dbReference type="EC" id="2.7.3.9"/>
    </reaction>
</comment>
<dbReference type="InterPro" id="IPR018274">
    <property type="entry name" value="PEP_util_AS"/>
</dbReference>
<dbReference type="SUPFAM" id="SSF52009">
    <property type="entry name" value="Phosphohistidine domain"/>
    <property type="match status" value="1"/>
</dbReference>
<dbReference type="InterPro" id="IPR036637">
    <property type="entry name" value="Phosphohistidine_dom_sf"/>
</dbReference>
<dbReference type="CDD" id="cd00211">
    <property type="entry name" value="PTS_IIA_fru"/>
    <property type="match status" value="1"/>
</dbReference>
<dbReference type="InterPro" id="IPR015813">
    <property type="entry name" value="Pyrv/PenolPyrv_kinase-like_dom"/>
</dbReference>
<dbReference type="Pfam" id="PF02896">
    <property type="entry name" value="PEP-utilizers_C"/>
    <property type="match status" value="1"/>
</dbReference>
<dbReference type="InterPro" id="IPR006318">
    <property type="entry name" value="PTS_EI-like"/>
</dbReference>
<keyword evidence="11" id="KW-0598">Phosphotransferase system</keyword>
<dbReference type="GO" id="GO:0009401">
    <property type="term" value="P:phosphoenolpyruvate-dependent sugar phosphotransferase system"/>
    <property type="evidence" value="ECO:0007669"/>
    <property type="project" value="UniProtKB-KW"/>
</dbReference>
<dbReference type="AlphaFoldDB" id="A0A366HCB3"/>
<dbReference type="InterPro" id="IPR016152">
    <property type="entry name" value="PTrfase/Anion_transptr"/>
</dbReference>
<dbReference type="NCBIfam" id="TIGR01003">
    <property type="entry name" value="PTS_HPr_family"/>
    <property type="match status" value="1"/>
</dbReference>
<dbReference type="Gene3D" id="3.30.1340.10">
    <property type="entry name" value="HPr-like"/>
    <property type="match status" value="1"/>
</dbReference>
<dbReference type="PROSITE" id="PS51094">
    <property type="entry name" value="PTS_EIIA_TYPE_2"/>
    <property type="match status" value="1"/>
</dbReference>
<accession>A0A366HCB3</accession>
<dbReference type="NCBIfam" id="TIGR01417">
    <property type="entry name" value="PTS_I_fam"/>
    <property type="match status" value="1"/>
</dbReference>
<keyword evidence="10" id="KW-0808">Transferase</keyword>
<dbReference type="Pfam" id="PF00391">
    <property type="entry name" value="PEP-utilizers"/>
    <property type="match status" value="1"/>
</dbReference>
<keyword evidence="18" id="KW-1185">Reference proteome</keyword>
<dbReference type="SUPFAM" id="SSF51621">
    <property type="entry name" value="Phosphoenolpyruvate/pyruvate domain"/>
    <property type="match status" value="1"/>
</dbReference>
<evidence type="ECO:0000256" key="7">
    <source>
        <dbReference type="ARBA" id="ARBA00022490"/>
    </source>
</evidence>
<dbReference type="Gene3D" id="3.50.30.10">
    <property type="entry name" value="Phosphohistidine domain"/>
    <property type="match status" value="1"/>
</dbReference>
<dbReference type="Gene3D" id="3.40.930.10">
    <property type="entry name" value="Mannitol-specific EII, Chain A"/>
    <property type="match status" value="1"/>
</dbReference>
<evidence type="ECO:0000259" key="16">
    <source>
        <dbReference type="PROSITE" id="PS51350"/>
    </source>
</evidence>
<dbReference type="InterPro" id="IPR036618">
    <property type="entry name" value="PtsI_HPr-bd_sf"/>
</dbReference>
<reference evidence="17 18" key="1">
    <citation type="submission" date="2018-06" db="EMBL/GenBank/DDBJ databases">
        <title>Genomic Encyclopedia of Type Strains, Phase IV (KMG-IV): sequencing the most valuable type-strain genomes for metagenomic binning, comparative biology and taxonomic classification.</title>
        <authorList>
            <person name="Goeker M."/>
        </authorList>
    </citation>
    <scope>NUCLEOTIDE SEQUENCE [LARGE SCALE GENOMIC DNA]</scope>
    <source>
        <strain evidence="17 18">DSM 25532</strain>
    </source>
</reference>
<keyword evidence="6" id="KW-0813">Transport</keyword>
<dbReference type="PRINTS" id="PR01736">
    <property type="entry name" value="PHPHTRNFRASE"/>
</dbReference>
<dbReference type="Gene3D" id="1.10.274.10">
    <property type="entry name" value="PtsI, HPr-binding domain"/>
    <property type="match status" value="1"/>
</dbReference>
<protein>
    <recommendedName>
        <fullName evidence="5">phosphoenolpyruvate--protein phosphotransferase</fullName>
        <ecNumber evidence="5">2.7.3.9</ecNumber>
    </recommendedName>
</protein>
<evidence type="ECO:0000256" key="5">
    <source>
        <dbReference type="ARBA" id="ARBA00012232"/>
    </source>
</evidence>
<evidence type="ECO:0000313" key="18">
    <source>
        <dbReference type="Proteomes" id="UP000253426"/>
    </source>
</evidence>
<evidence type="ECO:0000256" key="2">
    <source>
        <dbReference type="ARBA" id="ARBA00001946"/>
    </source>
</evidence>
<dbReference type="Gene3D" id="3.20.20.60">
    <property type="entry name" value="Phosphoenolpyruvate-binding domains"/>
    <property type="match status" value="1"/>
</dbReference>
<comment type="caution">
    <text evidence="17">The sequence shown here is derived from an EMBL/GenBank/DDBJ whole genome shotgun (WGS) entry which is preliminary data.</text>
</comment>
<dbReference type="PROSITE" id="PS51350">
    <property type="entry name" value="PTS_HPR_DOM"/>
    <property type="match status" value="1"/>
</dbReference>
<evidence type="ECO:0000256" key="9">
    <source>
        <dbReference type="ARBA" id="ARBA00022597"/>
    </source>
</evidence>
<evidence type="ECO:0000256" key="8">
    <source>
        <dbReference type="ARBA" id="ARBA00022553"/>
    </source>
</evidence>
<evidence type="ECO:0000256" key="12">
    <source>
        <dbReference type="ARBA" id="ARBA00022723"/>
    </source>
</evidence>
<dbReference type="InterPro" id="IPR008279">
    <property type="entry name" value="PEP-util_enz_mobile_dom"/>
</dbReference>
<proteinExistence type="inferred from homology"/>
<dbReference type="SUPFAM" id="SSF55804">
    <property type="entry name" value="Phoshotransferase/anion transport protein"/>
    <property type="match status" value="1"/>
</dbReference>
<dbReference type="Pfam" id="PF05524">
    <property type="entry name" value="PEP-utilisers_N"/>
    <property type="match status" value="1"/>
</dbReference>
<gene>
    <name evidence="17" type="ORF">DES53_110197</name>
</gene>
<evidence type="ECO:0000256" key="6">
    <source>
        <dbReference type="ARBA" id="ARBA00022448"/>
    </source>
</evidence>
<keyword evidence="7" id="KW-0963">Cytoplasm</keyword>
<dbReference type="PROSITE" id="PS00369">
    <property type="entry name" value="PTS_HPR_HIS"/>
    <property type="match status" value="1"/>
</dbReference>
<feature type="domain" description="PTS EIIA type-2" evidence="15">
    <location>
        <begin position="2"/>
        <end position="142"/>
    </location>
</feature>
<evidence type="ECO:0000256" key="1">
    <source>
        <dbReference type="ARBA" id="ARBA00000683"/>
    </source>
</evidence>
<feature type="domain" description="HPr" evidence="16">
    <location>
        <begin position="155"/>
        <end position="242"/>
    </location>
</feature>
<sequence>MISLTSENVRLRVSAKTKEDAIRAAGQVLVESGCIEPGYVESMLGRERQANTYLNHGIAIPHGMPQDRELIKKTSVCVVQIPEGVIWNDGTTAYLVVGIAAKSDEHLGVLAALTDVLDDPAAAHRLATTMQGSDIVDALNRKQPKGVATQELVDGEQLEVTIIGQAGLHARPATTFASVAGEFESNVRVKFGGKVANGKAMASLLKLGVPGGGRMVIQASGPDQTKALEALRDAVAAGLDDLPDEHAIAPAANAQVWTPASQGRSIAGVCASPGLAIGRLHIFQATVLQVVELGKGEELERRELAGALDTAKQQLEEIYDAVSARSGKGNAAIFRAHQAMIQDDELLNEVKLRIETGKSAAWAWQTGIERRVVEMRGIADEHIAARAVDLHDVGQRVLRLLAGAEHAEASLPDEPVILVADDLTPSDTAKLDPRKVLGLCTASGGPTSHTAIIARSLDIPAVVGAGPAVLEQKAGITCVLDGSAGLLYVEPSQEDLESARAFQQDLRVRRDVENENRYQPAILTDGHRVEVVANIGKVAEAAAAVEAGAEGIGLLRTEFFFLDREAPPTEEEQYQAYTEMVRALNGLPLIIRTLDIGGDKVLPYLTLPEEENPFLGVRGIRLCLRRPDLFIPQLRAIYRAAQHGPVKIMFPMIATLEDFHAAREAAEKVRAELGAAPVEMGIMVEVPSTVVMAAEFAKEVDFFSIGTNDLTQYTLAMDRLHPALAKHVDGLHPAVLRLIDLTVKAATKEGKWVGVCGGVAGDPLGASILTGLGVAELSMSLPSVAAVKARLRDLSLPAAENLARMALKCSTAEQVRALQPA</sequence>
<dbReference type="GO" id="GO:0016301">
    <property type="term" value="F:kinase activity"/>
    <property type="evidence" value="ECO:0007669"/>
    <property type="project" value="UniProtKB-KW"/>
</dbReference>
<dbReference type="InterPro" id="IPR040442">
    <property type="entry name" value="Pyrv_kinase-like_dom_sf"/>
</dbReference>
<dbReference type="PANTHER" id="PTHR46244:SF6">
    <property type="entry name" value="PHOSPHOENOLPYRUVATE-PROTEIN PHOSPHOTRANSFERASE"/>
    <property type="match status" value="1"/>
</dbReference>
<dbReference type="InterPro" id="IPR008731">
    <property type="entry name" value="PTS_EIN"/>
</dbReference>
<dbReference type="RefSeq" id="WP_113960949.1">
    <property type="nucleotide sequence ID" value="NZ_QNRR01000010.1"/>
</dbReference>
<dbReference type="EC" id="2.7.3.9" evidence="5"/>
<dbReference type="InterPro" id="IPR023151">
    <property type="entry name" value="PEP_util_CS"/>
</dbReference>
<dbReference type="PANTHER" id="PTHR46244">
    <property type="entry name" value="PHOSPHOENOLPYRUVATE-PROTEIN PHOSPHOTRANSFERASE"/>
    <property type="match status" value="1"/>
</dbReference>
<dbReference type="Pfam" id="PF00359">
    <property type="entry name" value="PTS_EIIA_2"/>
    <property type="match status" value="1"/>
</dbReference>
<evidence type="ECO:0000313" key="17">
    <source>
        <dbReference type="EMBL" id="RBP39173.1"/>
    </source>
</evidence>
<dbReference type="PRINTS" id="PR00107">
    <property type="entry name" value="PHOSPHOCPHPR"/>
</dbReference>
<dbReference type="PROSITE" id="PS00370">
    <property type="entry name" value="PEP_ENZYMES_PHOS_SITE"/>
    <property type="match status" value="1"/>
</dbReference>
<keyword evidence="13" id="KW-0418">Kinase</keyword>
<comment type="subcellular location">
    <subcellularLocation>
        <location evidence="3">Cytoplasm</location>
    </subcellularLocation>
</comment>
<organism evidence="17 18">
    <name type="scientific">Roseimicrobium gellanilyticum</name>
    <dbReference type="NCBI Taxonomy" id="748857"/>
    <lineage>
        <taxon>Bacteria</taxon>
        <taxon>Pseudomonadati</taxon>
        <taxon>Verrucomicrobiota</taxon>
        <taxon>Verrucomicrobiia</taxon>
        <taxon>Verrucomicrobiales</taxon>
        <taxon>Verrucomicrobiaceae</taxon>
        <taxon>Roseimicrobium</taxon>
    </lineage>
</organism>
<keyword evidence="9" id="KW-0762">Sugar transport</keyword>
<dbReference type="Pfam" id="PF00381">
    <property type="entry name" value="PTS-HPr"/>
    <property type="match status" value="1"/>
</dbReference>
<dbReference type="GO" id="GO:0008965">
    <property type="term" value="F:phosphoenolpyruvate-protein phosphotransferase activity"/>
    <property type="evidence" value="ECO:0007669"/>
    <property type="project" value="UniProtKB-EC"/>
</dbReference>
<dbReference type="PROSITE" id="PS00742">
    <property type="entry name" value="PEP_ENZYMES_2"/>
    <property type="match status" value="1"/>
</dbReference>
<keyword evidence="12" id="KW-0479">Metal-binding</keyword>
<evidence type="ECO:0000256" key="4">
    <source>
        <dbReference type="ARBA" id="ARBA00007837"/>
    </source>
</evidence>
<dbReference type="SUPFAM" id="SSF47831">
    <property type="entry name" value="Enzyme I of the PEP:sugar phosphotransferase system HPr-binding (sub)domain"/>
    <property type="match status" value="1"/>
</dbReference>
<dbReference type="InterPro" id="IPR000032">
    <property type="entry name" value="HPr-like"/>
</dbReference>
<evidence type="ECO:0000256" key="10">
    <source>
        <dbReference type="ARBA" id="ARBA00022679"/>
    </source>
</evidence>
<evidence type="ECO:0000259" key="15">
    <source>
        <dbReference type="PROSITE" id="PS51094"/>
    </source>
</evidence>
<dbReference type="InterPro" id="IPR000121">
    <property type="entry name" value="PEP_util_C"/>
</dbReference>
<comment type="similarity">
    <text evidence="4">Belongs to the PEP-utilizing enzyme family.</text>
</comment>
<dbReference type="InterPro" id="IPR035895">
    <property type="entry name" value="HPr-like_sf"/>
</dbReference>
<dbReference type="CDD" id="cd00367">
    <property type="entry name" value="PTS-HPr_like"/>
    <property type="match status" value="1"/>
</dbReference>
<evidence type="ECO:0000256" key="13">
    <source>
        <dbReference type="ARBA" id="ARBA00022777"/>
    </source>
</evidence>
<dbReference type="InterPro" id="IPR002178">
    <property type="entry name" value="PTS_EIIA_type-2_dom"/>
</dbReference>
<keyword evidence="8" id="KW-0597">Phosphoprotein</keyword>
<dbReference type="EMBL" id="QNRR01000010">
    <property type="protein sequence ID" value="RBP39173.1"/>
    <property type="molecule type" value="Genomic_DNA"/>
</dbReference>
<keyword evidence="14" id="KW-0460">Magnesium</keyword>
<dbReference type="InterPro" id="IPR001020">
    <property type="entry name" value="PTS_HPr_His_P_site"/>
</dbReference>
<dbReference type="OrthoDB" id="9765468at2"/>
<dbReference type="Proteomes" id="UP000253426">
    <property type="component" value="Unassembled WGS sequence"/>
</dbReference>
<evidence type="ECO:0000256" key="14">
    <source>
        <dbReference type="ARBA" id="ARBA00022842"/>
    </source>
</evidence>
<name>A0A366HCB3_9BACT</name>